<dbReference type="GO" id="GO:0042781">
    <property type="term" value="F:3'-tRNA processing endoribonuclease activity"/>
    <property type="evidence" value="ECO:0007669"/>
    <property type="project" value="TreeGrafter"/>
</dbReference>
<keyword evidence="1" id="KW-0694">RNA-binding</keyword>
<evidence type="ECO:0000256" key="1">
    <source>
        <dbReference type="HAMAP-Rule" id="MF_00227"/>
    </source>
</evidence>
<dbReference type="GO" id="GO:0030677">
    <property type="term" value="C:ribonuclease P complex"/>
    <property type="evidence" value="ECO:0007669"/>
    <property type="project" value="TreeGrafter"/>
</dbReference>
<dbReference type="PANTHER" id="PTHR33992:SF1">
    <property type="entry name" value="RIBONUCLEASE P PROTEIN COMPONENT"/>
    <property type="match status" value="1"/>
</dbReference>
<dbReference type="RefSeq" id="WP_218322824.1">
    <property type="nucleotide sequence ID" value="NZ_JAEEGC010000136.1"/>
</dbReference>
<dbReference type="NCBIfam" id="TIGR00188">
    <property type="entry name" value="rnpA"/>
    <property type="match status" value="1"/>
</dbReference>
<dbReference type="HAMAP" id="MF_00227">
    <property type="entry name" value="RNase_P"/>
    <property type="match status" value="1"/>
</dbReference>
<keyword evidence="1" id="KW-0819">tRNA processing</keyword>
<comment type="similarity">
    <text evidence="1">Belongs to the RnpA family.</text>
</comment>
<gene>
    <name evidence="1 3" type="primary">rnpA</name>
    <name evidence="3" type="ORF">I6U48_23015</name>
</gene>
<comment type="catalytic activity">
    <reaction evidence="1">
        <text>Endonucleolytic cleavage of RNA, removing 5'-extranucleotides from tRNA precursor.</text>
        <dbReference type="EC" id="3.1.26.5"/>
    </reaction>
</comment>
<reference evidence="3" key="1">
    <citation type="submission" date="2020-12" db="EMBL/GenBank/DDBJ databases">
        <title>Clostridium thailandense sp. nov., a novel acetogenic bacterium isolated from peat land soil in Thailand.</title>
        <authorList>
            <person name="Chaikitkaew S."/>
            <person name="Birkeland N.K."/>
        </authorList>
    </citation>
    <scope>NUCLEOTIDE SEQUENCE</scope>
    <source>
        <strain evidence="3">PL3</strain>
    </source>
</reference>
<keyword evidence="1 3" id="KW-0378">Hydrolase</keyword>
<evidence type="ECO:0000256" key="2">
    <source>
        <dbReference type="NCBIfam" id="TIGR00188"/>
    </source>
</evidence>
<dbReference type="PANTHER" id="PTHR33992">
    <property type="entry name" value="RIBONUCLEASE P PROTEIN COMPONENT"/>
    <property type="match status" value="1"/>
</dbReference>
<dbReference type="GO" id="GO:0000049">
    <property type="term" value="F:tRNA binding"/>
    <property type="evidence" value="ECO:0007669"/>
    <property type="project" value="UniProtKB-UniRule"/>
</dbReference>
<keyword evidence="1" id="KW-0255">Endonuclease</keyword>
<protein>
    <recommendedName>
        <fullName evidence="1 2">Ribonuclease P protein component</fullName>
        <shortName evidence="1">RNase P protein</shortName>
        <shortName evidence="1">RNaseP protein</shortName>
        <ecNumber evidence="1 2">3.1.26.5</ecNumber>
    </recommendedName>
    <alternativeName>
        <fullName evidence="1">Protein C5</fullName>
    </alternativeName>
</protein>
<dbReference type="GO" id="GO:0001682">
    <property type="term" value="P:tRNA 5'-leader removal"/>
    <property type="evidence" value="ECO:0007669"/>
    <property type="project" value="UniProtKB-UniRule"/>
</dbReference>
<dbReference type="Proteomes" id="UP000694308">
    <property type="component" value="Unassembled WGS sequence"/>
</dbReference>
<dbReference type="AlphaFoldDB" id="A0A949U3L6"/>
<dbReference type="EMBL" id="JAEEGC010000136">
    <property type="protein sequence ID" value="MBV7275774.1"/>
    <property type="molecule type" value="Genomic_DNA"/>
</dbReference>
<organism evidence="3 4">
    <name type="scientific">Clostridium thailandense</name>
    <dbReference type="NCBI Taxonomy" id="2794346"/>
    <lineage>
        <taxon>Bacteria</taxon>
        <taxon>Bacillati</taxon>
        <taxon>Bacillota</taxon>
        <taxon>Clostridia</taxon>
        <taxon>Eubacteriales</taxon>
        <taxon>Clostridiaceae</taxon>
        <taxon>Clostridium</taxon>
    </lineage>
</organism>
<dbReference type="EC" id="3.1.26.5" evidence="1 2"/>
<name>A0A949U3L6_9CLOT</name>
<comment type="caution">
    <text evidence="3">The sequence shown here is derived from an EMBL/GenBank/DDBJ whole genome shotgun (WGS) entry which is preliminary data.</text>
</comment>
<evidence type="ECO:0000313" key="3">
    <source>
        <dbReference type="EMBL" id="MBV7275774.1"/>
    </source>
</evidence>
<dbReference type="Pfam" id="PF00825">
    <property type="entry name" value="Ribonuclease_P"/>
    <property type="match status" value="1"/>
</dbReference>
<proteinExistence type="inferred from homology"/>
<accession>A0A949U3L6</accession>
<comment type="function">
    <text evidence="1">RNaseP catalyzes the removal of the 5'-leader sequence from pre-tRNA to produce the mature 5'-terminus. It can also cleave other RNA substrates such as 4.5S RNA. The protein component plays an auxiliary but essential role in vivo by binding to the 5'-leader sequence and broadening the substrate specificity of the ribozyme.</text>
</comment>
<evidence type="ECO:0000313" key="4">
    <source>
        <dbReference type="Proteomes" id="UP000694308"/>
    </source>
</evidence>
<keyword evidence="1" id="KW-0540">Nuclease</keyword>
<keyword evidence="4" id="KW-1185">Reference proteome</keyword>
<dbReference type="InterPro" id="IPR000100">
    <property type="entry name" value="RNase_P"/>
</dbReference>
<sequence>MKVNKIRKNVEFRAIYRRGKSFSNALLVLYIYKNKKNVNRIGISVSKKVGKSVIRNRVKRLIKESYRLNRYGLNIGYDLVFIARNAANGRNYNEIDEAVKNLFKKAGLYN</sequence>
<dbReference type="GO" id="GO:0004526">
    <property type="term" value="F:ribonuclease P activity"/>
    <property type="evidence" value="ECO:0007669"/>
    <property type="project" value="UniProtKB-UniRule"/>
</dbReference>
<comment type="subunit">
    <text evidence="1">Consists of a catalytic RNA component (M1 or rnpB) and a protein subunit.</text>
</comment>